<dbReference type="EMBL" id="AMXE01000013">
    <property type="protein sequence ID" value="ENO89549.1"/>
    <property type="molecule type" value="Genomic_DNA"/>
</dbReference>
<protein>
    <submittedName>
        <fullName evidence="1">Uncharacterized protein</fullName>
    </submittedName>
</protein>
<proteinExistence type="predicted"/>
<evidence type="ECO:0000313" key="2">
    <source>
        <dbReference type="Proteomes" id="UP000013232"/>
    </source>
</evidence>
<accession>N6ZBG9</accession>
<reference evidence="1 2" key="1">
    <citation type="submission" date="2012-09" db="EMBL/GenBank/DDBJ databases">
        <title>Draft Genome Sequences of 6 Strains from Genus Thauera.</title>
        <authorList>
            <person name="Liu B."/>
            <person name="Shapleigh J.P."/>
            <person name="Frostegard A.H."/>
        </authorList>
    </citation>
    <scope>NUCLEOTIDE SEQUENCE [LARGE SCALE GENOMIC DNA]</scope>
    <source>
        <strain evidence="2">47Lol / DSM 12138</strain>
    </source>
</reference>
<organism evidence="1 2">
    <name type="scientific">Thauera linaloolentis (strain DSM 12138 / JCM 21573 / CCUG 41526 / CIP 105981 / IAM 15112 / NBRC 102519 / 47Lol)</name>
    <dbReference type="NCBI Taxonomy" id="1123367"/>
    <lineage>
        <taxon>Bacteria</taxon>
        <taxon>Pseudomonadati</taxon>
        <taxon>Pseudomonadota</taxon>
        <taxon>Betaproteobacteria</taxon>
        <taxon>Rhodocyclales</taxon>
        <taxon>Zoogloeaceae</taxon>
        <taxon>Thauera</taxon>
    </lineage>
</organism>
<comment type="caution">
    <text evidence="1">The sequence shown here is derived from an EMBL/GenBank/DDBJ whole genome shotgun (WGS) entry which is preliminary data.</text>
</comment>
<dbReference type="Proteomes" id="UP000013232">
    <property type="component" value="Unassembled WGS sequence"/>
</dbReference>
<name>N6ZBG9_THAL4</name>
<keyword evidence="2" id="KW-1185">Reference proteome</keyword>
<dbReference type="eggNOG" id="ENOG50349V7">
    <property type="taxonomic scope" value="Bacteria"/>
</dbReference>
<dbReference type="AlphaFoldDB" id="N6ZBG9"/>
<gene>
    <name evidence="1" type="ORF">C666_05835</name>
</gene>
<sequence>MNGDQRQTMDALLGAGKYDEAATFFEQSTGAISRMKEKMANDAQAKKLLDTAVRNSFAQGSVAAIRVAGQAASTAADVEQKLVAHTKAFSSFATRSAAAAMRLEAAMDGMRDDLDSLKTSMVDLARDQQATAAQVQIIQDVLFDQQPPAVRLAMLDGGAKPGLTEKQREHLRAALQVQARQQEITSTAAEFVSYARDLNTIMGAFGAESKELNAAVQYGSAATSALTYAFNGNYLGAIASVAGVFGGGSKPDPMAVYIRQIMQAFEQINQKLDKVIELQVQTLEAIDALSRDVQTLRREAHARFDRIDFELATLSALQRQGIWKDIQVCDAAWSAQNLHLTPANNGRARYDTTRQRFWDLQSVIDYTESHGDKAYSCYHALNNRFSSFKNVGGLAGNPLTIASVETQFGGLGVPNPKVTQDETGAFVYGLSALAYYKNDLYLPSLGLLQSAWSYETKNKPGWGGFGNAYALMTRPVAGVQGMLQRIRALDSISAHQPLEYCRGHTVLGRRLQNYLCTSTPPYREEPTGSKEAEARAARVTNAFLADPLIRDQIGELVRYTLFIERPIMFAKGQHAPGSYTMEELGSLRRDHYGQGLLSDTMMVVDVSIAQQAMLYGDFTAWYIYSFLWNAKEGKWRSAPPDGVSQTVFEDAQKLLKDNPNNPWLRRNVLMLILKGQEKDCPELMQQVNDCASNNFIYRLIYDRFFKANTDGAYISLSEGEHAAAEETLLGLFRWGEKPKLTIQEAAGGDRQLLLNLQGVKLPLPSPAEWDKGAFIYPPQLMSRLDDREILASRLAGYAALDRMSKEDRASVLTILANGKAPTAP</sequence>
<evidence type="ECO:0000313" key="1">
    <source>
        <dbReference type="EMBL" id="ENO89549.1"/>
    </source>
</evidence>